<protein>
    <submittedName>
        <fullName evidence="1">Uncharacterized protein</fullName>
    </submittedName>
</protein>
<gene>
    <name evidence="1" type="ORF">K1T71_004028</name>
</gene>
<dbReference type="EMBL" id="CM034392">
    <property type="protein sequence ID" value="KAJ0180624.1"/>
    <property type="molecule type" value="Genomic_DNA"/>
</dbReference>
<name>A0ACC1DA27_9NEOP</name>
<evidence type="ECO:0000313" key="2">
    <source>
        <dbReference type="Proteomes" id="UP000824533"/>
    </source>
</evidence>
<proteinExistence type="predicted"/>
<accession>A0ACC1DA27</accession>
<organism evidence="1 2">
    <name type="scientific">Dendrolimus kikuchii</name>
    <dbReference type="NCBI Taxonomy" id="765133"/>
    <lineage>
        <taxon>Eukaryota</taxon>
        <taxon>Metazoa</taxon>
        <taxon>Ecdysozoa</taxon>
        <taxon>Arthropoda</taxon>
        <taxon>Hexapoda</taxon>
        <taxon>Insecta</taxon>
        <taxon>Pterygota</taxon>
        <taxon>Neoptera</taxon>
        <taxon>Endopterygota</taxon>
        <taxon>Lepidoptera</taxon>
        <taxon>Glossata</taxon>
        <taxon>Ditrysia</taxon>
        <taxon>Bombycoidea</taxon>
        <taxon>Lasiocampidae</taxon>
        <taxon>Dendrolimus</taxon>
    </lineage>
</organism>
<sequence>MRRKDPTPMGRGKSLISTRTSQQQRKIQMSRNLLPRSYSSPASQNDHHSTESKAYVMRSFSSPEPKHLEYRRNSDSFYRPKAHGSRSELDSDLENFEQFEDSLIDIDADQDETAQYRSSPEKDEPKRVVTTLLPGSGLHRVTLRPIPSTTQSLYCARDATKKMQREDSRGLNRLNFRPLVVKMPARDTIKTGTVNQSQGVEELQTSPQLEIETSLVEQEMTNAEQQLEKGAAIATEESDADTVREGSVVCKATSATCASRAISSSVQHPAHVYDNKRSASNTKTKQYINNSQCETVAHQRCLLVIFLSHLT</sequence>
<reference evidence="1 2" key="1">
    <citation type="journal article" date="2021" name="Front. Genet.">
        <title>Chromosome-Level Genome Assembly Reveals Significant Gene Expansion in the Toll and IMD Signaling Pathways of Dendrolimus kikuchii.</title>
        <authorList>
            <person name="Zhou J."/>
            <person name="Wu P."/>
            <person name="Xiong Z."/>
            <person name="Liu N."/>
            <person name="Zhao N."/>
            <person name="Ji M."/>
            <person name="Qiu Y."/>
            <person name="Yang B."/>
        </authorList>
    </citation>
    <scope>NUCLEOTIDE SEQUENCE [LARGE SCALE GENOMIC DNA]</scope>
    <source>
        <strain evidence="1">Ann1</strain>
    </source>
</reference>
<comment type="caution">
    <text evidence="1">The sequence shown here is derived from an EMBL/GenBank/DDBJ whole genome shotgun (WGS) entry which is preliminary data.</text>
</comment>
<dbReference type="Proteomes" id="UP000824533">
    <property type="component" value="Linkage Group LG06"/>
</dbReference>
<keyword evidence="2" id="KW-1185">Reference proteome</keyword>
<evidence type="ECO:0000313" key="1">
    <source>
        <dbReference type="EMBL" id="KAJ0180624.1"/>
    </source>
</evidence>